<dbReference type="InterPro" id="IPR002931">
    <property type="entry name" value="Transglutaminase-like"/>
</dbReference>
<dbReference type="EMBL" id="SDPM01000001">
    <property type="protein sequence ID" value="RXZ88275.1"/>
    <property type="molecule type" value="Genomic_DNA"/>
</dbReference>
<dbReference type="Pfam" id="PF01841">
    <property type="entry name" value="Transglut_core"/>
    <property type="match status" value="1"/>
</dbReference>
<dbReference type="Proteomes" id="UP000292686">
    <property type="component" value="Unassembled WGS sequence"/>
</dbReference>
<sequence length="281" mass="31026">MSRLRIVHRTGFSYAEPATASYNEARMSPYSQDEQFVLSSSLEIHPTATQHSYLDYWGTRVSTFEVLTPHRELSVTATSVVEVRPIPRSIGDIEWDTLDVVRESATIFVEQARQTRATDPDEDVVALARDIRSRGGSVAEVALEVCRTIGEAMQYVPGSTGVHTTSREAWAEKRGVCQDIAHVSIGALRAIGIPARYVSGYLHPRPSAAIGETVTGESHAWVEWFSGDWRGYDPTNQQEIGENHVLVARGRDYSDVSPLRGVYAGQSGSTLFVTVEITREA</sequence>
<evidence type="ECO:0000313" key="3">
    <source>
        <dbReference type="EMBL" id="RXZ88275.1"/>
    </source>
</evidence>
<protein>
    <submittedName>
        <fullName evidence="3">Transglutaminase family protein</fullName>
    </submittedName>
    <submittedName>
        <fullName evidence="2">Transglutaminase-like putative cysteine protease</fullName>
    </submittedName>
</protein>
<keyword evidence="2" id="KW-0645">Protease</keyword>
<dbReference type="GO" id="GO:0008233">
    <property type="term" value="F:peptidase activity"/>
    <property type="evidence" value="ECO:0007669"/>
    <property type="project" value="UniProtKB-KW"/>
</dbReference>
<dbReference type="InterPro" id="IPR038765">
    <property type="entry name" value="Papain-like_cys_pep_sf"/>
</dbReference>
<accession>A0A4Q2M7P1</accession>
<reference evidence="2 5" key="2">
    <citation type="submission" date="2020-07" db="EMBL/GenBank/DDBJ databases">
        <title>Sequencing the genomes of 1000 actinobacteria strains.</title>
        <authorList>
            <person name="Klenk H.-P."/>
        </authorList>
    </citation>
    <scope>NUCLEOTIDE SEQUENCE [LARGE SCALE GENOMIC DNA]</scope>
    <source>
        <strain evidence="2 5">DSM 23870</strain>
    </source>
</reference>
<feature type="domain" description="Transglutaminase-like" evidence="1">
    <location>
        <begin position="169"/>
        <end position="236"/>
    </location>
</feature>
<dbReference type="Gene3D" id="3.10.620.30">
    <property type="match status" value="1"/>
</dbReference>
<evidence type="ECO:0000313" key="2">
    <source>
        <dbReference type="EMBL" id="NYD67506.1"/>
    </source>
</evidence>
<dbReference type="PANTHER" id="PTHR33490">
    <property type="entry name" value="BLR5614 PROTEIN-RELATED"/>
    <property type="match status" value="1"/>
</dbReference>
<name>A0A4Q2M7P1_9MICO</name>
<reference evidence="3 4" key="1">
    <citation type="submission" date="2019-01" db="EMBL/GenBank/DDBJ databases">
        <title>Agromyces.</title>
        <authorList>
            <person name="Li J."/>
        </authorList>
    </citation>
    <scope>NUCLEOTIDE SEQUENCE [LARGE SCALE GENOMIC DNA]</scope>
    <source>
        <strain evidence="3 4">DSM 23870</strain>
    </source>
</reference>
<dbReference type="GO" id="GO:0006508">
    <property type="term" value="P:proteolysis"/>
    <property type="evidence" value="ECO:0007669"/>
    <property type="project" value="UniProtKB-KW"/>
</dbReference>
<dbReference type="PANTHER" id="PTHR33490:SF6">
    <property type="entry name" value="SLL1049 PROTEIN"/>
    <property type="match status" value="1"/>
</dbReference>
<keyword evidence="4" id="KW-1185">Reference proteome</keyword>
<evidence type="ECO:0000313" key="4">
    <source>
        <dbReference type="Proteomes" id="UP000292686"/>
    </source>
</evidence>
<dbReference type="OrthoDB" id="9804023at2"/>
<dbReference type="RefSeq" id="WP_129172540.1">
    <property type="nucleotide sequence ID" value="NZ_JACCBI010000001.1"/>
</dbReference>
<dbReference type="Proteomes" id="UP000581087">
    <property type="component" value="Unassembled WGS sequence"/>
</dbReference>
<evidence type="ECO:0000259" key="1">
    <source>
        <dbReference type="SMART" id="SM00460"/>
    </source>
</evidence>
<proteinExistence type="predicted"/>
<organism evidence="3 4">
    <name type="scientific">Agromyces atrinae</name>
    <dbReference type="NCBI Taxonomy" id="592376"/>
    <lineage>
        <taxon>Bacteria</taxon>
        <taxon>Bacillati</taxon>
        <taxon>Actinomycetota</taxon>
        <taxon>Actinomycetes</taxon>
        <taxon>Micrococcales</taxon>
        <taxon>Microbacteriaceae</taxon>
        <taxon>Agromyces</taxon>
    </lineage>
</organism>
<dbReference type="EMBL" id="JACCBI010000001">
    <property type="protein sequence ID" value="NYD67506.1"/>
    <property type="molecule type" value="Genomic_DNA"/>
</dbReference>
<dbReference type="SUPFAM" id="SSF54001">
    <property type="entry name" value="Cysteine proteinases"/>
    <property type="match status" value="1"/>
</dbReference>
<gene>
    <name evidence="2" type="ORF">BJ972_002025</name>
    <name evidence="3" type="ORF">ESP50_03610</name>
</gene>
<dbReference type="AlphaFoldDB" id="A0A4Q2M7P1"/>
<dbReference type="InterPro" id="IPR013589">
    <property type="entry name" value="Bac_transglu_N"/>
</dbReference>
<comment type="caution">
    <text evidence="3">The sequence shown here is derived from an EMBL/GenBank/DDBJ whole genome shotgun (WGS) entry which is preliminary data.</text>
</comment>
<dbReference type="SMART" id="SM00460">
    <property type="entry name" value="TGc"/>
    <property type="match status" value="1"/>
</dbReference>
<evidence type="ECO:0000313" key="5">
    <source>
        <dbReference type="Proteomes" id="UP000581087"/>
    </source>
</evidence>
<keyword evidence="2" id="KW-0378">Hydrolase</keyword>
<dbReference type="Pfam" id="PF08379">
    <property type="entry name" value="Bact_transglu_N"/>
    <property type="match status" value="1"/>
</dbReference>